<evidence type="ECO:0000259" key="1">
    <source>
        <dbReference type="Pfam" id="PF09924"/>
    </source>
</evidence>
<dbReference type="Pfam" id="PF09924">
    <property type="entry name" value="LPG_synthase_C"/>
    <property type="match status" value="1"/>
</dbReference>
<dbReference type="InterPro" id="IPR016732">
    <property type="entry name" value="UCP018688"/>
</dbReference>
<keyword evidence="3" id="KW-1185">Reference proteome</keyword>
<dbReference type="Gene3D" id="3.40.630.30">
    <property type="match status" value="1"/>
</dbReference>
<dbReference type="InterPro" id="IPR016181">
    <property type="entry name" value="Acyl_CoA_acyltransferase"/>
</dbReference>
<dbReference type="RefSeq" id="WP_089271518.1">
    <property type="nucleotide sequence ID" value="NZ_FZOC01000001.1"/>
</dbReference>
<organism evidence="2 3">
    <name type="scientific">Humidesulfovibrio mexicanus</name>
    <dbReference type="NCBI Taxonomy" id="147047"/>
    <lineage>
        <taxon>Bacteria</taxon>
        <taxon>Pseudomonadati</taxon>
        <taxon>Thermodesulfobacteriota</taxon>
        <taxon>Desulfovibrionia</taxon>
        <taxon>Desulfovibrionales</taxon>
        <taxon>Desulfovibrionaceae</taxon>
        <taxon>Humidesulfovibrio</taxon>
    </lineage>
</organism>
<evidence type="ECO:0000313" key="3">
    <source>
        <dbReference type="Proteomes" id="UP000198324"/>
    </source>
</evidence>
<dbReference type="InterPro" id="IPR024320">
    <property type="entry name" value="LPG_synthase_C"/>
</dbReference>
<dbReference type="Proteomes" id="UP000198324">
    <property type="component" value="Unassembled WGS sequence"/>
</dbReference>
<dbReference type="OrthoDB" id="9765580at2"/>
<dbReference type="PIRSF" id="PIRSF018688">
    <property type="entry name" value="UCP018688"/>
    <property type="match status" value="1"/>
</dbReference>
<feature type="domain" description="Phosphatidylglycerol lysyltransferase C-terminal" evidence="1">
    <location>
        <begin position="26"/>
        <end position="287"/>
    </location>
</feature>
<evidence type="ECO:0000313" key="2">
    <source>
        <dbReference type="EMBL" id="SNR64647.1"/>
    </source>
</evidence>
<gene>
    <name evidence="2" type="ORF">SAMN04488503_0583</name>
</gene>
<accession>A0A238Y0H4</accession>
<dbReference type="PANTHER" id="PTHR41373:SF1">
    <property type="entry name" value="PHOSPHATIDYLGLYCEROL LYSYLTRANSFERASE C-TERMINAL DOMAIN-CONTAINING PROTEIN"/>
    <property type="match status" value="1"/>
</dbReference>
<proteinExistence type="predicted"/>
<dbReference type="SUPFAM" id="SSF55729">
    <property type="entry name" value="Acyl-CoA N-acyltransferases (Nat)"/>
    <property type="match status" value="2"/>
</dbReference>
<sequence>MTHGDTFDHICLKHQEAYRAALAACPQVTSDYAFANLYGWTGHYGLGWRLADGLVWIRQSLPKTILWAPVGDWAKVDWAGLPCMAGPMRFTRVPEMLVEMWAKAFGSRLRAEEARDHFDYVYSVPELMELKGNRFHKKKNLLNQFEKANIFEYTPMQDDCVEEVLDMQAEWHGWQEHPSEALEAENEAISRVLKSFDRMGALIGGTIRVAGKVIAYTVGEQLDRDTIVIHFEKGDTRFKGVYQAINKHFLAAQQGRFTLVNREQDLGDEGLRKAKLSYNPVQFMKKYEVELV</sequence>
<dbReference type="EMBL" id="FZOC01000001">
    <property type="protein sequence ID" value="SNR64647.1"/>
    <property type="molecule type" value="Genomic_DNA"/>
</dbReference>
<dbReference type="AlphaFoldDB" id="A0A238Y0H4"/>
<dbReference type="PANTHER" id="PTHR41373">
    <property type="entry name" value="DUF2156 DOMAIN-CONTAINING PROTEIN"/>
    <property type="match status" value="1"/>
</dbReference>
<protein>
    <recommendedName>
        <fullName evidence="1">Phosphatidylglycerol lysyltransferase C-terminal domain-containing protein</fullName>
    </recommendedName>
</protein>
<name>A0A238Y0H4_9BACT</name>
<reference evidence="2 3" key="1">
    <citation type="submission" date="2017-06" db="EMBL/GenBank/DDBJ databases">
        <authorList>
            <person name="Kim H.J."/>
            <person name="Triplett B.A."/>
        </authorList>
    </citation>
    <scope>NUCLEOTIDE SEQUENCE [LARGE SCALE GENOMIC DNA]</scope>
    <source>
        <strain evidence="2 3">DSM 13116</strain>
    </source>
</reference>